<dbReference type="InterPro" id="IPR032675">
    <property type="entry name" value="LRR_dom_sf"/>
</dbReference>
<dbReference type="SUPFAM" id="SSF52047">
    <property type="entry name" value="RNI-like"/>
    <property type="match status" value="1"/>
</dbReference>
<dbReference type="Proteomes" id="UP000075714">
    <property type="component" value="Unassembled WGS sequence"/>
</dbReference>
<sequence>MDPRGSHAVASGSKKQSRITRFLTVSAQKSHESSLLGLPALRGVLPALWPRLGTPEQLALRLSCRELRGDADALFEGFQYRERAYANRRQAGGRDHGESEPEEVVADYELAAAAFKSLLARPGVRPTRLTLDVAIDSQMESGGADNVRRAAEALASGLPLVLRERTASLTSLRISLNCPELPEAATDAKAGCTRLKHLEIGLPPRSSGQAAIVGLTNLCSLTLHNAFGDWKQDAADLGFLSALSAASGLTRFTRRPVSDWMWSDDPDAAPLDVAALSGLCSLVELLLEGAVLDGEGMRCLALLTALTRLEAHTLRVAESIPPPEVAEARPSAPPPAPLSWPMPPALRHLSLELAEVAALAALRPPQSLEVVEFYECEGWEDMTGSDFSGLFFSPLPDLTFFNCDLTVGAQPVLHRLTRLRHLDFFGPNLWSGQEVQLDLVRGQLLGLCAAEPGRPDLELVLDVCTFAEQEVLEGAVAWVERQLQLLGSSRKVQVQFRL</sequence>
<gene>
    <name evidence="2" type="ORF">GPECTOR_10g992</name>
</gene>
<comment type="caution">
    <text evidence="2">The sequence shown here is derived from an EMBL/GenBank/DDBJ whole genome shotgun (WGS) entry which is preliminary data.</text>
</comment>
<comment type="subcellular location">
    <subcellularLocation>
        <location evidence="1">Cytoplasm</location>
        <location evidence="1">Cytoskeleton</location>
        <location evidence="1">Cilium axoneme</location>
    </subcellularLocation>
</comment>
<dbReference type="GO" id="GO:0005930">
    <property type="term" value="C:axoneme"/>
    <property type="evidence" value="ECO:0007669"/>
    <property type="project" value="UniProtKB-SubCell"/>
</dbReference>
<dbReference type="Gene3D" id="3.80.10.10">
    <property type="entry name" value="Ribonuclease Inhibitor"/>
    <property type="match status" value="1"/>
</dbReference>
<evidence type="ECO:0000313" key="3">
    <source>
        <dbReference type="Proteomes" id="UP000075714"/>
    </source>
</evidence>
<organism evidence="2 3">
    <name type="scientific">Gonium pectorale</name>
    <name type="common">Green alga</name>
    <dbReference type="NCBI Taxonomy" id="33097"/>
    <lineage>
        <taxon>Eukaryota</taxon>
        <taxon>Viridiplantae</taxon>
        <taxon>Chlorophyta</taxon>
        <taxon>core chlorophytes</taxon>
        <taxon>Chlorophyceae</taxon>
        <taxon>CS clade</taxon>
        <taxon>Chlamydomonadales</taxon>
        <taxon>Volvocaceae</taxon>
        <taxon>Gonium</taxon>
    </lineage>
</organism>
<proteinExistence type="predicted"/>
<evidence type="ECO:0008006" key="4">
    <source>
        <dbReference type="Google" id="ProtNLM"/>
    </source>
</evidence>
<reference evidence="3" key="1">
    <citation type="journal article" date="2016" name="Nat. Commun.">
        <title>The Gonium pectorale genome demonstrates co-option of cell cycle regulation during the evolution of multicellularity.</title>
        <authorList>
            <person name="Hanschen E.R."/>
            <person name="Marriage T.N."/>
            <person name="Ferris P.J."/>
            <person name="Hamaji T."/>
            <person name="Toyoda A."/>
            <person name="Fujiyama A."/>
            <person name="Neme R."/>
            <person name="Noguchi H."/>
            <person name="Minakuchi Y."/>
            <person name="Suzuki M."/>
            <person name="Kawai-Toyooka H."/>
            <person name="Smith D.R."/>
            <person name="Sparks H."/>
            <person name="Anderson J."/>
            <person name="Bakaric R."/>
            <person name="Luria V."/>
            <person name="Karger A."/>
            <person name="Kirschner M.W."/>
            <person name="Durand P.M."/>
            <person name="Michod R.E."/>
            <person name="Nozaki H."/>
            <person name="Olson B.J."/>
        </authorList>
    </citation>
    <scope>NUCLEOTIDE SEQUENCE [LARGE SCALE GENOMIC DNA]</scope>
    <source>
        <strain evidence="3">NIES-2863</strain>
    </source>
</reference>
<name>A0A150GRJ5_GONPE</name>
<evidence type="ECO:0000313" key="2">
    <source>
        <dbReference type="EMBL" id="KXZ52358.1"/>
    </source>
</evidence>
<keyword evidence="3" id="KW-1185">Reference proteome</keyword>
<accession>A0A150GRJ5</accession>
<evidence type="ECO:0000256" key="1">
    <source>
        <dbReference type="ARBA" id="ARBA00004430"/>
    </source>
</evidence>
<protein>
    <recommendedName>
        <fullName evidence="4">F-box domain-containing protein</fullName>
    </recommendedName>
</protein>
<dbReference type="EMBL" id="LSYV01000011">
    <property type="protein sequence ID" value="KXZ52358.1"/>
    <property type="molecule type" value="Genomic_DNA"/>
</dbReference>
<dbReference type="AlphaFoldDB" id="A0A150GRJ5"/>